<organism evidence="1 2">
    <name type="scientific">Acetivibrio ethanolgignens</name>
    <dbReference type="NCBI Taxonomy" id="290052"/>
    <lineage>
        <taxon>Bacteria</taxon>
        <taxon>Bacillati</taxon>
        <taxon>Bacillota</taxon>
        <taxon>Clostridia</taxon>
        <taxon>Eubacteriales</taxon>
        <taxon>Oscillospiraceae</taxon>
        <taxon>Acetivibrio</taxon>
    </lineage>
</organism>
<proteinExistence type="predicted"/>
<dbReference type="RefSeq" id="WP_058354033.1">
    <property type="nucleotide sequence ID" value="NZ_CABMMD010000203.1"/>
</dbReference>
<dbReference type="Proteomes" id="UP000054874">
    <property type="component" value="Unassembled WGS sequence"/>
</dbReference>
<evidence type="ECO:0000313" key="2">
    <source>
        <dbReference type="Proteomes" id="UP000054874"/>
    </source>
</evidence>
<dbReference type="EMBL" id="LNAM01000203">
    <property type="protein sequence ID" value="KSV57727.1"/>
    <property type="molecule type" value="Genomic_DNA"/>
</dbReference>
<dbReference type="STRING" id="290052.ASU35_15405"/>
<reference evidence="1 2" key="1">
    <citation type="submission" date="2015-11" db="EMBL/GenBank/DDBJ databases">
        <title>Butyribacter intestini gen. nov., sp. nov., a butyric acid-producing bacterium of the family Lachnospiraceae isolated from the human faeces.</title>
        <authorList>
            <person name="Zou Y."/>
            <person name="Xue W."/>
            <person name="Luo G."/>
            <person name="Lv M."/>
        </authorList>
    </citation>
    <scope>NUCLEOTIDE SEQUENCE [LARGE SCALE GENOMIC DNA]</scope>
    <source>
        <strain evidence="1 2">ACET-33324</strain>
    </source>
</reference>
<accession>A0A0V8QAY8</accession>
<gene>
    <name evidence="1" type="ORF">ASU35_15405</name>
</gene>
<dbReference type="AlphaFoldDB" id="A0A0V8QAY8"/>
<comment type="caution">
    <text evidence="1">The sequence shown here is derived from an EMBL/GenBank/DDBJ whole genome shotgun (WGS) entry which is preliminary data.</text>
</comment>
<sequence length="72" mass="8128">MEKYSITGHSKLIDEGENLWGFVVEDSDKNETLLSDDYFSSSIVIALDEIATFLGKSDIKEGQRVRITIETE</sequence>
<name>A0A0V8QAY8_9FIRM</name>
<protein>
    <submittedName>
        <fullName evidence="1">Uncharacterized protein</fullName>
    </submittedName>
</protein>
<evidence type="ECO:0000313" key="1">
    <source>
        <dbReference type="EMBL" id="KSV57727.1"/>
    </source>
</evidence>
<keyword evidence="2" id="KW-1185">Reference proteome</keyword>